<feature type="signal peptide" evidence="6">
    <location>
        <begin position="1"/>
        <end position="21"/>
    </location>
</feature>
<evidence type="ECO:0000256" key="3">
    <source>
        <dbReference type="ARBA" id="ARBA00023235"/>
    </source>
</evidence>
<comment type="similarity">
    <text evidence="5">Belongs to the FKBP-type PPIase family.</text>
</comment>
<protein>
    <recommendedName>
        <fullName evidence="5">Peptidyl-prolyl cis-trans isomerase</fullName>
        <ecNumber evidence="5">5.2.1.8</ecNumber>
    </recommendedName>
</protein>
<dbReference type="Proteomes" id="UP001321506">
    <property type="component" value="Unassembled WGS sequence"/>
</dbReference>
<gene>
    <name evidence="8" type="ORF">QF206_04345</name>
</gene>
<name>A0AAW6T8U0_9MICO</name>
<comment type="catalytic activity">
    <reaction evidence="1 4 5">
        <text>[protein]-peptidylproline (omega=180) = [protein]-peptidylproline (omega=0)</text>
        <dbReference type="Rhea" id="RHEA:16237"/>
        <dbReference type="Rhea" id="RHEA-COMP:10747"/>
        <dbReference type="Rhea" id="RHEA-COMP:10748"/>
        <dbReference type="ChEBI" id="CHEBI:83833"/>
        <dbReference type="ChEBI" id="CHEBI:83834"/>
        <dbReference type="EC" id="5.2.1.8"/>
    </reaction>
</comment>
<dbReference type="SUPFAM" id="SSF54534">
    <property type="entry name" value="FKBP-like"/>
    <property type="match status" value="1"/>
</dbReference>
<dbReference type="InterPro" id="IPR001179">
    <property type="entry name" value="PPIase_FKBP_dom"/>
</dbReference>
<dbReference type="InterPro" id="IPR046357">
    <property type="entry name" value="PPIase_dom_sf"/>
</dbReference>
<dbReference type="RefSeq" id="WP_281487944.1">
    <property type="nucleotide sequence ID" value="NZ_CP159582.1"/>
</dbReference>
<evidence type="ECO:0000256" key="4">
    <source>
        <dbReference type="PROSITE-ProRule" id="PRU00277"/>
    </source>
</evidence>
<dbReference type="AlphaFoldDB" id="A0AAW6T8U0"/>
<reference evidence="8 9" key="1">
    <citation type="submission" date="2023-04" db="EMBL/GenBank/DDBJ databases">
        <title>Klugiella caeni sp. nov. isolated from the sludge of biochemical tank.</title>
        <authorList>
            <person name="Geng K."/>
        </authorList>
    </citation>
    <scope>NUCLEOTIDE SEQUENCE [LARGE SCALE GENOMIC DNA]</scope>
    <source>
        <strain evidence="8 9">YN-L-19</strain>
    </source>
</reference>
<dbReference type="EMBL" id="JASATX010000001">
    <property type="protein sequence ID" value="MDI2098193.1"/>
    <property type="molecule type" value="Genomic_DNA"/>
</dbReference>
<evidence type="ECO:0000256" key="1">
    <source>
        <dbReference type="ARBA" id="ARBA00000971"/>
    </source>
</evidence>
<evidence type="ECO:0000256" key="5">
    <source>
        <dbReference type="RuleBase" id="RU003915"/>
    </source>
</evidence>
<organism evidence="8 9">
    <name type="scientific">Ruicaihuangia caeni</name>
    <dbReference type="NCBI Taxonomy" id="3042517"/>
    <lineage>
        <taxon>Bacteria</taxon>
        <taxon>Bacillati</taxon>
        <taxon>Actinomycetota</taxon>
        <taxon>Actinomycetes</taxon>
        <taxon>Micrococcales</taxon>
        <taxon>Microbacteriaceae</taxon>
        <taxon>Ruicaihuangia</taxon>
    </lineage>
</organism>
<keyword evidence="9" id="KW-1185">Reference proteome</keyword>
<evidence type="ECO:0000313" key="9">
    <source>
        <dbReference type="Proteomes" id="UP001321506"/>
    </source>
</evidence>
<comment type="caution">
    <text evidence="8">The sequence shown here is derived from an EMBL/GenBank/DDBJ whole genome shotgun (WGS) entry which is preliminary data.</text>
</comment>
<dbReference type="Gene3D" id="3.10.50.40">
    <property type="match status" value="1"/>
</dbReference>
<proteinExistence type="inferred from homology"/>
<keyword evidence="6" id="KW-0732">Signal</keyword>
<evidence type="ECO:0000256" key="6">
    <source>
        <dbReference type="SAM" id="SignalP"/>
    </source>
</evidence>
<evidence type="ECO:0000313" key="8">
    <source>
        <dbReference type="EMBL" id="MDI2098193.1"/>
    </source>
</evidence>
<keyword evidence="2 4" id="KW-0697">Rotamase</keyword>
<accession>A0AAW6T8U0</accession>
<dbReference type="GO" id="GO:0003755">
    <property type="term" value="F:peptidyl-prolyl cis-trans isomerase activity"/>
    <property type="evidence" value="ECO:0007669"/>
    <property type="project" value="UniProtKB-UniRule"/>
</dbReference>
<feature type="domain" description="PPIase FKBP-type" evidence="7">
    <location>
        <begin position="225"/>
        <end position="319"/>
    </location>
</feature>
<dbReference type="PROSITE" id="PS51257">
    <property type="entry name" value="PROKAR_LIPOPROTEIN"/>
    <property type="match status" value="1"/>
</dbReference>
<feature type="chain" id="PRO_5043711889" description="Peptidyl-prolyl cis-trans isomerase" evidence="6">
    <location>
        <begin position="22"/>
        <end position="319"/>
    </location>
</feature>
<dbReference type="EC" id="5.2.1.8" evidence="5"/>
<dbReference type="Pfam" id="PF00254">
    <property type="entry name" value="FKBP_C"/>
    <property type="match status" value="1"/>
</dbReference>
<sequence>MRKTPALAIAAALLASLTACTASSSAANGCGPFEPGKASELVEATGPVGQQPRASFPTPLIAQDTERSVLVEGEGDRIQEGQVVDMQVTLYLGETGQVLTETSYDPDQPVRRVAGDDEDFFGSIVECAKPGGRIASATTVEAVYGENALLNIGIGNDVTLIAVVDVERAFLGKANGPDQLATNGMPAVVTAPDGTPGITLPNESAPDDLRLALSKRGGGEVVERGDRVVVHFTALDWERNRVLQSTWDRKAPASWLIEDIEDDAQGIAPGLLKGLVGAPVGSQLVAVIPPSEGFPQGSGPGGASADSTVVYVVDVLGIQ</sequence>
<evidence type="ECO:0000259" key="7">
    <source>
        <dbReference type="PROSITE" id="PS50059"/>
    </source>
</evidence>
<evidence type="ECO:0000256" key="2">
    <source>
        <dbReference type="ARBA" id="ARBA00023110"/>
    </source>
</evidence>
<dbReference type="PROSITE" id="PS50059">
    <property type="entry name" value="FKBP_PPIASE"/>
    <property type="match status" value="1"/>
</dbReference>
<keyword evidence="3 4" id="KW-0413">Isomerase</keyword>